<feature type="domain" description="N-acetyltransferase" evidence="1">
    <location>
        <begin position="21"/>
        <end position="77"/>
    </location>
</feature>
<protein>
    <recommendedName>
        <fullName evidence="1">N-acetyltransferase domain-containing protein</fullName>
    </recommendedName>
</protein>
<sequence length="114" mass="13043">MEVFNEVERRFMEQYGELKENDLVQIMMAGVRQDCSGKGLGTKLHQILLALCGQRGFKHAIVEPANPATYHMYTKKLNGKEFTSVYLPTFVTSDGRRSFEHCDLAIQLIVFDLQ</sequence>
<dbReference type="EMBL" id="CAJNOH010000671">
    <property type="protein sequence ID" value="CAF1100456.1"/>
    <property type="molecule type" value="Genomic_DNA"/>
</dbReference>
<dbReference type="GO" id="GO:0016747">
    <property type="term" value="F:acyltransferase activity, transferring groups other than amino-acyl groups"/>
    <property type="evidence" value="ECO:0007669"/>
    <property type="project" value="InterPro"/>
</dbReference>
<dbReference type="AlphaFoldDB" id="A0A814P201"/>
<name>A0A814P201_9BILA</name>
<dbReference type="EMBL" id="CAJNOL010001176">
    <property type="protein sequence ID" value="CAF1305480.1"/>
    <property type="molecule type" value="Genomic_DNA"/>
</dbReference>
<reference evidence="2" key="1">
    <citation type="submission" date="2021-02" db="EMBL/GenBank/DDBJ databases">
        <authorList>
            <person name="Nowell W R."/>
        </authorList>
    </citation>
    <scope>NUCLEOTIDE SEQUENCE</scope>
</reference>
<dbReference type="Pfam" id="PF00583">
    <property type="entry name" value="Acetyltransf_1"/>
    <property type="match status" value="1"/>
</dbReference>
<accession>A0A814P201</accession>
<dbReference type="Gene3D" id="3.40.630.30">
    <property type="match status" value="1"/>
</dbReference>
<comment type="caution">
    <text evidence="2">The sequence shown here is derived from an EMBL/GenBank/DDBJ whole genome shotgun (WGS) entry which is preliminary data.</text>
</comment>
<evidence type="ECO:0000313" key="4">
    <source>
        <dbReference type="Proteomes" id="UP000663854"/>
    </source>
</evidence>
<gene>
    <name evidence="3" type="ORF">JXQ802_LOCUS29728</name>
    <name evidence="2" type="ORF">PYM288_LOCUS19644</name>
</gene>
<organism evidence="2 4">
    <name type="scientific">Rotaria sordida</name>
    <dbReference type="NCBI Taxonomy" id="392033"/>
    <lineage>
        <taxon>Eukaryota</taxon>
        <taxon>Metazoa</taxon>
        <taxon>Spiralia</taxon>
        <taxon>Gnathifera</taxon>
        <taxon>Rotifera</taxon>
        <taxon>Eurotatoria</taxon>
        <taxon>Bdelloidea</taxon>
        <taxon>Philodinida</taxon>
        <taxon>Philodinidae</taxon>
        <taxon>Rotaria</taxon>
    </lineage>
</organism>
<evidence type="ECO:0000259" key="1">
    <source>
        <dbReference type="Pfam" id="PF00583"/>
    </source>
</evidence>
<dbReference type="InterPro" id="IPR000182">
    <property type="entry name" value="GNAT_dom"/>
</dbReference>
<dbReference type="InterPro" id="IPR016181">
    <property type="entry name" value="Acyl_CoA_acyltransferase"/>
</dbReference>
<dbReference type="SUPFAM" id="SSF55729">
    <property type="entry name" value="Acyl-CoA N-acyltransferases (Nat)"/>
    <property type="match status" value="1"/>
</dbReference>
<evidence type="ECO:0000313" key="2">
    <source>
        <dbReference type="EMBL" id="CAF1100456.1"/>
    </source>
</evidence>
<keyword evidence="5" id="KW-1185">Reference proteome</keyword>
<dbReference type="Proteomes" id="UP000663870">
    <property type="component" value="Unassembled WGS sequence"/>
</dbReference>
<dbReference type="Proteomes" id="UP000663854">
    <property type="component" value="Unassembled WGS sequence"/>
</dbReference>
<evidence type="ECO:0000313" key="3">
    <source>
        <dbReference type="EMBL" id="CAF1305480.1"/>
    </source>
</evidence>
<evidence type="ECO:0000313" key="5">
    <source>
        <dbReference type="Proteomes" id="UP000663870"/>
    </source>
</evidence>
<proteinExistence type="predicted"/>